<dbReference type="EMBL" id="SGPK01000288">
    <property type="protein sequence ID" value="THH05079.1"/>
    <property type="molecule type" value="Genomic_DNA"/>
</dbReference>
<evidence type="ECO:0000313" key="4">
    <source>
        <dbReference type="Proteomes" id="UP000308199"/>
    </source>
</evidence>
<feature type="compositionally biased region" description="Low complexity" evidence="2">
    <location>
        <begin position="495"/>
        <end position="506"/>
    </location>
</feature>
<feature type="region of interest" description="Disordered" evidence="2">
    <location>
        <begin position="73"/>
        <end position="110"/>
    </location>
</feature>
<feature type="compositionally biased region" description="Basic and acidic residues" evidence="2">
    <location>
        <begin position="539"/>
        <end position="552"/>
    </location>
</feature>
<feature type="compositionally biased region" description="Low complexity" evidence="2">
    <location>
        <begin position="79"/>
        <end position="97"/>
    </location>
</feature>
<comment type="similarity">
    <text evidence="1">Belongs to the SIP5 family.</text>
</comment>
<feature type="compositionally biased region" description="Gly residues" evidence="2">
    <location>
        <begin position="387"/>
        <end position="398"/>
    </location>
</feature>
<feature type="region of interest" description="Disordered" evidence="2">
    <location>
        <begin position="584"/>
        <end position="651"/>
    </location>
</feature>
<dbReference type="GO" id="GO:0005737">
    <property type="term" value="C:cytoplasm"/>
    <property type="evidence" value="ECO:0007669"/>
    <property type="project" value="TreeGrafter"/>
</dbReference>
<feature type="compositionally biased region" description="Low complexity" evidence="2">
    <location>
        <begin position="606"/>
        <end position="620"/>
    </location>
</feature>
<feature type="region of interest" description="Disordered" evidence="2">
    <location>
        <begin position="293"/>
        <end position="338"/>
    </location>
</feature>
<organism evidence="3 4">
    <name type="scientific">Phellinidium pouzarii</name>
    <dbReference type="NCBI Taxonomy" id="167371"/>
    <lineage>
        <taxon>Eukaryota</taxon>
        <taxon>Fungi</taxon>
        <taxon>Dikarya</taxon>
        <taxon>Basidiomycota</taxon>
        <taxon>Agaricomycotina</taxon>
        <taxon>Agaricomycetes</taxon>
        <taxon>Hymenochaetales</taxon>
        <taxon>Hymenochaetaceae</taxon>
        <taxon>Phellinidium</taxon>
    </lineage>
</organism>
<proteinExistence type="inferred from homology"/>
<sequence length="651" mass="69718">MGNSASSSRAHHDDSVDYGFLVPQGVYTGPRDWNQQIVSQLIVERRLAPFYRPLEDYDESWDDEQILASRKELLDQDVAPSESTSAAGGTGASPARSNSINSVRRPGSLKEPSRIPEAMVYRDAVECPICFLYYPPNINHSRCCDQAICTECFVQIKRSEPTTTHLVSEPAACPYCVQENFGVTYTPPTWRAGIGAEGSNLPPTVDCVIQHSPINSASLRASSQPPIDSRGRRRSLGANSIEVVTIDQIRPDWEAKLAAVRAAVARRANRRIIMRQVGDRLIPVGVTSGRIHSLPSGEIPVMGEQGGENISENEGRGGRRSRRRQHQQQPQDINQLLGTMGLGGQDLEELMIMEAMRLSLLEHEEQQRKEAEKKKKEEAERAAKGGEANGGTDTGCGTGPSSSALQLELPPIPTAPIEVAKPSCRGPFVSDPSFTDSSSLNSGRSPIPSSFDQHASSVRQRALAGTSLQNISTPAASDLLDNSTAQSGSRPHLHSGSTTSSFSAATPQLRPSTDLLNAPPLSMAGATAPSSNDDDSELELDRAGNTEAHVDGGETSTSLAVAFSPSDVEFSPHTHTLAAAVPAAPAENVPNHSSTSLVVESGEGQSHSSLYEELPSSPESAVSHRPLLLETLATEHPDMIGPGEHGERPLE</sequence>
<feature type="compositionally biased region" description="Low complexity" evidence="2">
    <location>
        <begin position="327"/>
        <end position="338"/>
    </location>
</feature>
<dbReference type="PANTHER" id="PTHR31315">
    <property type="entry name" value="PROTEIN SIP5"/>
    <property type="match status" value="1"/>
</dbReference>
<evidence type="ECO:0008006" key="5">
    <source>
        <dbReference type="Google" id="ProtNLM"/>
    </source>
</evidence>
<evidence type="ECO:0000313" key="3">
    <source>
        <dbReference type="EMBL" id="THH05079.1"/>
    </source>
</evidence>
<dbReference type="PANTHER" id="PTHR31315:SF1">
    <property type="entry name" value="PROTEIN SIP5"/>
    <property type="match status" value="1"/>
</dbReference>
<feature type="compositionally biased region" description="Polar residues" evidence="2">
    <location>
        <begin position="432"/>
        <end position="459"/>
    </location>
</feature>
<protein>
    <recommendedName>
        <fullName evidence="5">RING-type domain-containing protein</fullName>
    </recommendedName>
</protein>
<evidence type="ECO:0000256" key="1">
    <source>
        <dbReference type="ARBA" id="ARBA00010402"/>
    </source>
</evidence>
<feature type="compositionally biased region" description="Basic and acidic residues" evidence="2">
    <location>
        <begin position="633"/>
        <end position="651"/>
    </location>
</feature>
<reference evidence="3 4" key="1">
    <citation type="submission" date="2019-02" db="EMBL/GenBank/DDBJ databases">
        <title>Genome sequencing of the rare red list fungi Phellinidium pouzarii.</title>
        <authorList>
            <person name="Buettner E."/>
            <person name="Kellner H."/>
        </authorList>
    </citation>
    <scope>NUCLEOTIDE SEQUENCE [LARGE SCALE GENOMIC DNA]</scope>
    <source>
        <strain evidence="3 4">DSM 108285</strain>
    </source>
</reference>
<dbReference type="AlphaFoldDB" id="A0A4S4L1B6"/>
<gene>
    <name evidence="3" type="ORF">EW145_g5061</name>
</gene>
<feature type="region of interest" description="Disordered" evidence="2">
    <location>
        <begin position="364"/>
        <end position="560"/>
    </location>
</feature>
<feature type="compositionally biased region" description="Basic and acidic residues" evidence="2">
    <location>
        <begin position="364"/>
        <end position="384"/>
    </location>
</feature>
<dbReference type="CDD" id="cd24139">
    <property type="entry name" value="SIP5-like"/>
    <property type="match status" value="1"/>
</dbReference>
<dbReference type="Proteomes" id="UP000308199">
    <property type="component" value="Unassembled WGS sequence"/>
</dbReference>
<dbReference type="OrthoDB" id="21471at2759"/>
<comment type="caution">
    <text evidence="3">The sequence shown here is derived from an EMBL/GenBank/DDBJ whole genome shotgun (WGS) entry which is preliminary data.</text>
</comment>
<name>A0A4S4L1B6_9AGAM</name>
<feature type="compositionally biased region" description="Polar residues" evidence="2">
    <location>
        <begin position="466"/>
        <end position="489"/>
    </location>
</feature>
<accession>A0A4S4L1B6</accession>
<keyword evidence="4" id="KW-1185">Reference proteome</keyword>
<evidence type="ECO:0000256" key="2">
    <source>
        <dbReference type="SAM" id="MobiDB-lite"/>
    </source>
</evidence>
<dbReference type="InterPro" id="IPR039301">
    <property type="entry name" value="Sip5/DA2"/>
</dbReference>